<dbReference type="AlphaFoldDB" id="A0A9N9LXV4"/>
<feature type="compositionally biased region" description="Acidic residues" evidence="4">
    <location>
        <begin position="138"/>
        <end position="162"/>
    </location>
</feature>
<feature type="compositionally biased region" description="Pro residues" evidence="4">
    <location>
        <begin position="393"/>
        <end position="404"/>
    </location>
</feature>
<feature type="region of interest" description="Disordered" evidence="4">
    <location>
        <begin position="245"/>
        <end position="461"/>
    </location>
</feature>
<dbReference type="Gene3D" id="2.170.150.70">
    <property type="match status" value="1"/>
</dbReference>
<evidence type="ECO:0000256" key="2">
    <source>
        <dbReference type="ARBA" id="ARBA00022723"/>
    </source>
</evidence>
<evidence type="ECO:0000256" key="3">
    <source>
        <dbReference type="ARBA" id="ARBA00022833"/>
    </source>
</evidence>
<feature type="compositionally biased region" description="Pro residues" evidence="4">
    <location>
        <begin position="564"/>
        <end position="576"/>
    </location>
</feature>
<accession>A0A9N9LXV4</accession>
<keyword evidence="3" id="KW-0862">Zinc</keyword>
<dbReference type="GO" id="GO:0016846">
    <property type="term" value="F:carbon-sulfur lyase activity"/>
    <property type="evidence" value="ECO:0007669"/>
    <property type="project" value="InterPro"/>
</dbReference>
<feature type="compositionally biased region" description="Polar residues" evidence="4">
    <location>
        <begin position="484"/>
        <end position="501"/>
    </location>
</feature>
<evidence type="ECO:0000313" key="6">
    <source>
        <dbReference type="EMBL" id="CAG8982988.1"/>
    </source>
</evidence>
<feature type="compositionally biased region" description="Pro residues" evidence="4">
    <location>
        <begin position="348"/>
        <end position="357"/>
    </location>
</feature>
<keyword evidence="2" id="KW-0479">Metal-binding</keyword>
<feature type="compositionally biased region" description="Low complexity" evidence="4">
    <location>
        <begin position="509"/>
        <end position="519"/>
    </location>
</feature>
<evidence type="ECO:0000313" key="7">
    <source>
        <dbReference type="Proteomes" id="UP000701801"/>
    </source>
</evidence>
<dbReference type="InterPro" id="IPR052355">
    <property type="entry name" value="CENP-V-like"/>
</dbReference>
<protein>
    <recommendedName>
        <fullName evidence="5">CENP-V/GFA domain-containing protein</fullName>
    </recommendedName>
</protein>
<dbReference type="PANTHER" id="PTHR28620">
    <property type="entry name" value="CENTROMERE PROTEIN V"/>
    <property type="match status" value="1"/>
</dbReference>
<feature type="region of interest" description="Disordered" evidence="4">
    <location>
        <begin position="484"/>
        <end position="612"/>
    </location>
</feature>
<evidence type="ECO:0000259" key="5">
    <source>
        <dbReference type="PROSITE" id="PS51891"/>
    </source>
</evidence>
<comment type="caution">
    <text evidence="6">The sequence shown here is derived from an EMBL/GenBank/DDBJ whole genome shotgun (WGS) entry which is preliminary data.</text>
</comment>
<keyword evidence="7" id="KW-1185">Reference proteome</keyword>
<feature type="compositionally biased region" description="Pro residues" evidence="4">
    <location>
        <begin position="593"/>
        <end position="608"/>
    </location>
</feature>
<proteinExistence type="inferred from homology"/>
<dbReference type="EMBL" id="CAJVRM010000702">
    <property type="protein sequence ID" value="CAG8982988.1"/>
    <property type="molecule type" value="Genomic_DNA"/>
</dbReference>
<dbReference type="InterPro" id="IPR011057">
    <property type="entry name" value="Mss4-like_sf"/>
</dbReference>
<dbReference type="SUPFAM" id="SSF51316">
    <property type="entry name" value="Mss4-like"/>
    <property type="match status" value="1"/>
</dbReference>
<dbReference type="Proteomes" id="UP000701801">
    <property type="component" value="Unassembled WGS sequence"/>
</dbReference>
<feature type="compositionally biased region" description="Polar residues" evidence="4">
    <location>
        <begin position="544"/>
        <end position="561"/>
    </location>
</feature>
<dbReference type="Pfam" id="PF04828">
    <property type="entry name" value="GFA"/>
    <property type="match status" value="1"/>
</dbReference>
<dbReference type="GO" id="GO:0046872">
    <property type="term" value="F:metal ion binding"/>
    <property type="evidence" value="ECO:0007669"/>
    <property type="project" value="UniProtKB-KW"/>
</dbReference>
<dbReference type="InterPro" id="IPR006913">
    <property type="entry name" value="CENP-V/GFA"/>
</dbReference>
<evidence type="ECO:0000256" key="4">
    <source>
        <dbReference type="SAM" id="MobiDB-lite"/>
    </source>
</evidence>
<feature type="compositionally biased region" description="Low complexity" evidence="4">
    <location>
        <begin position="418"/>
        <end position="428"/>
    </location>
</feature>
<evidence type="ECO:0000256" key="1">
    <source>
        <dbReference type="ARBA" id="ARBA00005495"/>
    </source>
</evidence>
<comment type="similarity">
    <text evidence="1">Belongs to the Gfa family.</text>
</comment>
<feature type="region of interest" description="Disordered" evidence="4">
    <location>
        <begin position="116"/>
        <end position="233"/>
    </location>
</feature>
<sequence length="752" mass="81957">MARPRVYKVRPGPKRKTLADIEAGPITVIPEPQATEGQFKAVRASYSNKRKSAIIIWHYTHQISRYDARSNTYVLRKPRFRDTWTHFHSELKSQGVPFSTMAGWLDRKMADKILSSKATARTSDPPRKKASGGVIDQEANEEDDEEDVEDEEMEEPPSEEDREGSTPIPHGESEEPVLGTPSAPSATSAPPAISAISASSAPSAPSATSAPSAPSAPSAKKGSRAGGNTRRSCNICRERKIRCNHTPGHPAAQQFHNHGFPTPYIHPIQTTQTHPRPETNRTVKGPQPLKSSRPEPLRLPSIQYMPQRPSRSEEQGVGSFHQPRQPQPSPLGFAGQGNVQESGYLAQPQPPPPPSPQSTPNGHQEMRISHPVPVRHPSSVSELTRESSQRPSTCPPGQPHPLGTPPNHRGERTNSAVQPEAQQQQPPELHQRSPSSMTEPSGAIQAPNINSQLLQRSKEGQGVTLPSLVSQVALIPQRLQLMTQKSPIQRPTSQPQINRSQWPVVRSGPAAAASASQPQTVPDGSPLNEAQGRNSPHPAPQSRPQPGSSTADTPINQQMANSHLPPPQPWVPPPPRIIEHLPPRKSNQVQNFPPRPPQKLAPKPPHPIPGRQTTADLKTYHGSCHCSTVTFAVTCKPLPNPTHIFISCTCKTCSISNTLFLSSTNPSDSLSVTLLTGIDSLTHFHGRSFCKNCGVTLFSHASPELIERKSPNLIMLNVRCLSGLEIDDKLVVWKEWKEKGAVGKPSFVGMIN</sequence>
<organism evidence="6 7">
    <name type="scientific">Hymenoscyphus albidus</name>
    <dbReference type="NCBI Taxonomy" id="595503"/>
    <lineage>
        <taxon>Eukaryota</taxon>
        <taxon>Fungi</taxon>
        <taxon>Dikarya</taxon>
        <taxon>Ascomycota</taxon>
        <taxon>Pezizomycotina</taxon>
        <taxon>Leotiomycetes</taxon>
        <taxon>Helotiales</taxon>
        <taxon>Helotiaceae</taxon>
        <taxon>Hymenoscyphus</taxon>
    </lineage>
</organism>
<name>A0A9N9LXV4_9HELO</name>
<reference evidence="6" key="1">
    <citation type="submission" date="2021-07" db="EMBL/GenBank/DDBJ databases">
        <authorList>
            <person name="Durling M."/>
        </authorList>
    </citation>
    <scope>NUCLEOTIDE SEQUENCE</scope>
</reference>
<dbReference type="PANTHER" id="PTHR28620:SF1">
    <property type="entry name" value="CENP-V_GFA DOMAIN-CONTAINING PROTEIN"/>
    <property type="match status" value="1"/>
</dbReference>
<dbReference type="PROSITE" id="PS51891">
    <property type="entry name" value="CENP_V_GFA"/>
    <property type="match status" value="1"/>
</dbReference>
<dbReference type="OrthoDB" id="2993351at2759"/>
<feature type="domain" description="CENP-V/GFA" evidence="5">
    <location>
        <begin position="620"/>
        <end position="737"/>
    </location>
</feature>
<feature type="compositionally biased region" description="Low complexity" evidence="4">
    <location>
        <begin position="181"/>
        <end position="219"/>
    </location>
</feature>
<gene>
    <name evidence="6" type="ORF">HYALB_00003567</name>
</gene>